<dbReference type="InterPro" id="IPR011009">
    <property type="entry name" value="Kinase-like_dom_sf"/>
</dbReference>
<dbReference type="OrthoDB" id="1926123at2759"/>
<keyword evidence="2" id="KW-1185">Reference proteome</keyword>
<organism evidence="1 2">
    <name type="scientific">Coptis chinensis</name>
    <dbReference type="NCBI Taxonomy" id="261450"/>
    <lineage>
        <taxon>Eukaryota</taxon>
        <taxon>Viridiplantae</taxon>
        <taxon>Streptophyta</taxon>
        <taxon>Embryophyta</taxon>
        <taxon>Tracheophyta</taxon>
        <taxon>Spermatophyta</taxon>
        <taxon>Magnoliopsida</taxon>
        <taxon>Ranunculales</taxon>
        <taxon>Ranunculaceae</taxon>
        <taxon>Coptidoideae</taxon>
        <taxon>Coptis</taxon>
    </lineage>
</organism>
<evidence type="ECO:0000313" key="2">
    <source>
        <dbReference type="Proteomes" id="UP000631114"/>
    </source>
</evidence>
<proteinExistence type="predicted"/>
<evidence type="ECO:0000313" key="1">
    <source>
        <dbReference type="EMBL" id="KAF9599631.1"/>
    </source>
</evidence>
<gene>
    <name evidence="1" type="ORF">IFM89_001373</name>
</gene>
<dbReference type="SUPFAM" id="SSF56112">
    <property type="entry name" value="Protein kinase-like (PK-like)"/>
    <property type="match status" value="1"/>
</dbReference>
<protein>
    <submittedName>
        <fullName evidence="1">Uncharacterized protein</fullName>
    </submittedName>
</protein>
<sequence>MYKRQVPGHKWQLFTERFPHVRPAAVDLVEKMLTFDPRQRMRVEEALAHPYLASLHDISDEAVCSTPLSFDSEQHALSSEHIKELI</sequence>
<comment type="caution">
    <text evidence="1">The sequence shown here is derived from an EMBL/GenBank/DDBJ whole genome shotgun (WGS) entry which is preliminary data.</text>
</comment>
<reference evidence="1 2" key="1">
    <citation type="submission" date="2020-10" db="EMBL/GenBank/DDBJ databases">
        <title>The Coptis chinensis genome and diversification of protoberbering-type alkaloids.</title>
        <authorList>
            <person name="Wang B."/>
            <person name="Shu S."/>
            <person name="Song C."/>
            <person name="Liu Y."/>
        </authorList>
    </citation>
    <scope>NUCLEOTIDE SEQUENCE [LARGE SCALE GENOMIC DNA]</scope>
    <source>
        <strain evidence="1">HL-2020</strain>
        <tissue evidence="1">Leaf</tissue>
    </source>
</reference>
<dbReference type="Gene3D" id="3.30.200.20">
    <property type="entry name" value="Phosphorylase Kinase, domain 1"/>
    <property type="match status" value="1"/>
</dbReference>
<dbReference type="AlphaFoldDB" id="A0A835HIG8"/>
<name>A0A835HIG8_9MAGN</name>
<accession>A0A835HIG8</accession>
<dbReference type="Gene3D" id="1.10.510.10">
    <property type="entry name" value="Transferase(Phosphotransferase) domain 1"/>
    <property type="match status" value="1"/>
</dbReference>
<dbReference type="EMBL" id="JADFTS010000006">
    <property type="protein sequence ID" value="KAF9599631.1"/>
    <property type="molecule type" value="Genomic_DNA"/>
</dbReference>
<dbReference type="Proteomes" id="UP000631114">
    <property type="component" value="Unassembled WGS sequence"/>
</dbReference>